<comment type="caution">
    <text evidence="1">The sequence shown here is derived from an EMBL/GenBank/DDBJ whole genome shotgun (WGS) entry which is preliminary data.</text>
</comment>
<dbReference type="AlphaFoldDB" id="A0A5B7KJ83"/>
<accession>A0A5B7KJ83</accession>
<keyword evidence="2" id="KW-1185">Reference proteome</keyword>
<dbReference type="EMBL" id="VSRR010153890">
    <property type="protein sequence ID" value="MPD06964.1"/>
    <property type="molecule type" value="Genomic_DNA"/>
</dbReference>
<name>A0A5B7KJ83_PORTR</name>
<organism evidence="1 2">
    <name type="scientific">Portunus trituberculatus</name>
    <name type="common">Swimming crab</name>
    <name type="synonym">Neptunus trituberculatus</name>
    <dbReference type="NCBI Taxonomy" id="210409"/>
    <lineage>
        <taxon>Eukaryota</taxon>
        <taxon>Metazoa</taxon>
        <taxon>Ecdysozoa</taxon>
        <taxon>Arthropoda</taxon>
        <taxon>Crustacea</taxon>
        <taxon>Multicrustacea</taxon>
        <taxon>Malacostraca</taxon>
        <taxon>Eumalacostraca</taxon>
        <taxon>Eucarida</taxon>
        <taxon>Decapoda</taxon>
        <taxon>Pleocyemata</taxon>
        <taxon>Brachyura</taxon>
        <taxon>Eubrachyura</taxon>
        <taxon>Portunoidea</taxon>
        <taxon>Portunidae</taxon>
        <taxon>Portuninae</taxon>
        <taxon>Portunus</taxon>
    </lineage>
</organism>
<proteinExistence type="predicted"/>
<dbReference type="Proteomes" id="UP000324222">
    <property type="component" value="Unassembled WGS sequence"/>
</dbReference>
<evidence type="ECO:0000313" key="1">
    <source>
        <dbReference type="EMBL" id="MPD06964.1"/>
    </source>
</evidence>
<reference evidence="1 2" key="1">
    <citation type="submission" date="2019-05" db="EMBL/GenBank/DDBJ databases">
        <title>Another draft genome of Portunus trituberculatus and its Hox gene families provides insights of decapod evolution.</title>
        <authorList>
            <person name="Jeong J.-H."/>
            <person name="Song I."/>
            <person name="Kim S."/>
            <person name="Choi T."/>
            <person name="Kim D."/>
            <person name="Ryu S."/>
            <person name="Kim W."/>
        </authorList>
    </citation>
    <scope>NUCLEOTIDE SEQUENCE [LARGE SCALE GENOMIC DNA]</scope>
    <source>
        <tissue evidence="1">Muscle</tissue>
    </source>
</reference>
<gene>
    <name evidence="1" type="ORF">E2C01_102803</name>
</gene>
<evidence type="ECO:0000313" key="2">
    <source>
        <dbReference type="Proteomes" id="UP000324222"/>
    </source>
</evidence>
<sequence>MEAPQGQATDKVRCDLLTTQAWRNRRAWTWRRLLDALPASWGHCDSADPFVTALSTPHSRATQTFILHHQTTHEAQHRNNTHTHTGSLHTNTPFADMLMSTCIRTPGMSLVAALRPAHVITRGCGSPCCPPRPASNCEAPPLSAAATPTPSHTGGPTPDVGLEVIHIFVKFVKNLPVNQEALCEVRGH</sequence>
<protein>
    <submittedName>
        <fullName evidence="1">Uncharacterized protein</fullName>
    </submittedName>
</protein>